<evidence type="ECO:0000256" key="1">
    <source>
        <dbReference type="SAM" id="MobiDB-lite"/>
    </source>
</evidence>
<dbReference type="OrthoDB" id="2669285at2759"/>
<accession>A0A9P5Q8M4</accession>
<keyword evidence="3" id="KW-1185">Reference proteome</keyword>
<organism evidence="2 3">
    <name type="scientific">Rhodocollybia butyracea</name>
    <dbReference type="NCBI Taxonomy" id="206335"/>
    <lineage>
        <taxon>Eukaryota</taxon>
        <taxon>Fungi</taxon>
        <taxon>Dikarya</taxon>
        <taxon>Basidiomycota</taxon>
        <taxon>Agaricomycotina</taxon>
        <taxon>Agaricomycetes</taxon>
        <taxon>Agaricomycetidae</taxon>
        <taxon>Agaricales</taxon>
        <taxon>Marasmiineae</taxon>
        <taxon>Omphalotaceae</taxon>
        <taxon>Rhodocollybia</taxon>
    </lineage>
</organism>
<reference evidence="2" key="1">
    <citation type="submission" date="2020-11" db="EMBL/GenBank/DDBJ databases">
        <authorList>
            <consortium name="DOE Joint Genome Institute"/>
            <person name="Ahrendt S."/>
            <person name="Riley R."/>
            <person name="Andreopoulos W."/>
            <person name="Labutti K."/>
            <person name="Pangilinan J."/>
            <person name="Ruiz-Duenas F.J."/>
            <person name="Barrasa J.M."/>
            <person name="Sanchez-Garcia M."/>
            <person name="Camarero S."/>
            <person name="Miyauchi S."/>
            <person name="Serrano A."/>
            <person name="Linde D."/>
            <person name="Babiker R."/>
            <person name="Drula E."/>
            <person name="Ayuso-Fernandez I."/>
            <person name="Pacheco R."/>
            <person name="Padilla G."/>
            <person name="Ferreira P."/>
            <person name="Barriuso J."/>
            <person name="Kellner H."/>
            <person name="Castanera R."/>
            <person name="Alfaro M."/>
            <person name="Ramirez L."/>
            <person name="Pisabarro A.G."/>
            <person name="Kuo A."/>
            <person name="Tritt A."/>
            <person name="Lipzen A."/>
            <person name="He G."/>
            <person name="Yan M."/>
            <person name="Ng V."/>
            <person name="Cullen D."/>
            <person name="Martin F."/>
            <person name="Rosso M.-N."/>
            <person name="Henrissat B."/>
            <person name="Hibbett D."/>
            <person name="Martinez A.T."/>
            <person name="Grigoriev I.V."/>
        </authorList>
    </citation>
    <scope>NUCLEOTIDE SEQUENCE</scope>
    <source>
        <strain evidence="2">AH 40177</strain>
    </source>
</reference>
<gene>
    <name evidence="2" type="ORF">BDP27DRAFT_1314390</name>
</gene>
<dbReference type="Proteomes" id="UP000772434">
    <property type="component" value="Unassembled WGS sequence"/>
</dbReference>
<sequence length="89" mass="9497">MSSIPGSPLRQPTEPYGPSSPTSTLSGSPSLSTSVHSLTQEASRTSLRGMFTGSNPSTGKKPVIRADPAMRTCFDPKDKELYNLWAPSQ</sequence>
<comment type="caution">
    <text evidence="2">The sequence shown here is derived from an EMBL/GenBank/DDBJ whole genome shotgun (WGS) entry which is preliminary data.</text>
</comment>
<dbReference type="AlphaFoldDB" id="A0A9P5Q8M4"/>
<name>A0A9P5Q8M4_9AGAR</name>
<evidence type="ECO:0000313" key="2">
    <source>
        <dbReference type="EMBL" id="KAF9075730.1"/>
    </source>
</evidence>
<feature type="compositionally biased region" description="Polar residues" evidence="1">
    <location>
        <begin position="35"/>
        <end position="58"/>
    </location>
</feature>
<feature type="non-terminal residue" evidence="2">
    <location>
        <position position="1"/>
    </location>
</feature>
<evidence type="ECO:0000313" key="3">
    <source>
        <dbReference type="Proteomes" id="UP000772434"/>
    </source>
</evidence>
<feature type="region of interest" description="Disordered" evidence="1">
    <location>
        <begin position="1"/>
        <end position="68"/>
    </location>
</feature>
<dbReference type="EMBL" id="JADNRY010000008">
    <property type="protein sequence ID" value="KAF9075730.1"/>
    <property type="molecule type" value="Genomic_DNA"/>
</dbReference>
<feature type="compositionally biased region" description="Low complexity" evidence="1">
    <location>
        <begin position="17"/>
        <end position="34"/>
    </location>
</feature>
<protein>
    <submittedName>
        <fullName evidence="2">Uncharacterized protein</fullName>
    </submittedName>
</protein>
<proteinExistence type="predicted"/>